<dbReference type="Gene3D" id="3.30.930.10">
    <property type="entry name" value="Bira Bifunctional Protein, Domain 2"/>
    <property type="match status" value="1"/>
</dbReference>
<dbReference type="EC" id="6.1.1.6" evidence="1"/>
<keyword evidence="5" id="KW-0030">Aminoacyl-tRNA synthetase</keyword>
<evidence type="ECO:0000256" key="1">
    <source>
        <dbReference type="ARBA" id="ARBA00013166"/>
    </source>
</evidence>
<keyword evidence="2" id="KW-0436">Ligase</keyword>
<accession>A0A8J8NT59</accession>
<evidence type="ECO:0000313" key="8">
    <source>
        <dbReference type="EMBL" id="TNV80608.1"/>
    </source>
</evidence>
<dbReference type="InterPro" id="IPR004364">
    <property type="entry name" value="Aa-tRNA-synt_II"/>
</dbReference>
<dbReference type="InterPro" id="IPR012340">
    <property type="entry name" value="NA-bd_OB-fold"/>
</dbReference>
<sequence>MQGKLSRFIRQHRGIQNASQILPQLSRNFSASIEQQQPPKFPVQPYFAITHMIHQIKDLYLNSSSDQLAHIENVVKASRSEHFVKTGGRIVGRRKVSKDLLFLDIQSNGSQLQIMIDHGKLEESLNLNPQYSFKDVLDACSRGAIVGIEGYPGRTAAGEFTIIATAFNLLSPCDINLPMMNWSHKKTLKDSEQRFQKRYLDLIVNNADVKRFFQTRAKIIKFLRNYLEEKNFLEVETPILSAQAGGALAKPFETESQILRQKLELRIAPELFLKKLIIGGFERVYELGKVFRNEGIDATHNPEFTSLEFYMAYADYRDLITMTEDMLSKLAIELFGSTKVLIPQFDMDQKVITRGEQSGNTHTEVKVREYDFGGPFKQYDVCTELGIDPTIFGQVNGLKMLREMLIPQVKGIGEKNLQVDKLNEKQLIDKMIEHKIEQQCIQPSFIMNHPLIMSPLAKSHSQGRHPSAIKGGEHLSERFELFVNKKELINAYSEQNDSEAQRQGFAMQTNVDGGVDEELHRADEDFLEALSYGMPPTAGFGVGIDRLCMLMCGVSHIREIILFPMFRTSILQAGKDKKTDKKSL</sequence>
<dbReference type="InterPro" id="IPR045864">
    <property type="entry name" value="aa-tRNA-synth_II/BPL/LPL"/>
</dbReference>
<dbReference type="GO" id="GO:0004824">
    <property type="term" value="F:lysine-tRNA ligase activity"/>
    <property type="evidence" value="ECO:0007669"/>
    <property type="project" value="UniProtKB-EC"/>
</dbReference>
<dbReference type="InterPro" id="IPR006195">
    <property type="entry name" value="aa-tRNA-synth_II"/>
</dbReference>
<evidence type="ECO:0000256" key="2">
    <source>
        <dbReference type="ARBA" id="ARBA00022598"/>
    </source>
</evidence>
<dbReference type="EMBL" id="RRYP01007286">
    <property type="protein sequence ID" value="TNV80608.1"/>
    <property type="molecule type" value="Genomic_DNA"/>
</dbReference>
<feature type="domain" description="Aminoacyl-transfer RNA synthetases class-II family profile" evidence="7">
    <location>
        <begin position="213"/>
        <end position="564"/>
    </location>
</feature>
<dbReference type="GO" id="GO:0006430">
    <property type="term" value="P:lysyl-tRNA aminoacylation"/>
    <property type="evidence" value="ECO:0007669"/>
    <property type="project" value="InterPro"/>
</dbReference>
<evidence type="ECO:0000259" key="7">
    <source>
        <dbReference type="PROSITE" id="PS50862"/>
    </source>
</evidence>
<dbReference type="InterPro" id="IPR002313">
    <property type="entry name" value="Lys-tRNA-ligase_II"/>
</dbReference>
<dbReference type="AlphaFoldDB" id="A0A8J8NT59"/>
<keyword evidence="9" id="KW-1185">Reference proteome</keyword>
<keyword evidence="3" id="KW-0547">Nucleotide-binding</keyword>
<dbReference type="PROSITE" id="PS50862">
    <property type="entry name" value="AA_TRNA_LIGASE_II"/>
    <property type="match status" value="1"/>
</dbReference>
<dbReference type="Proteomes" id="UP000785679">
    <property type="component" value="Unassembled WGS sequence"/>
</dbReference>
<dbReference type="PRINTS" id="PR00982">
    <property type="entry name" value="TRNASYNTHLYS"/>
</dbReference>
<dbReference type="NCBIfam" id="TIGR00499">
    <property type="entry name" value="lysS_bact"/>
    <property type="match status" value="1"/>
</dbReference>
<reference evidence="8" key="1">
    <citation type="submission" date="2019-06" db="EMBL/GenBank/DDBJ databases">
        <authorList>
            <person name="Zheng W."/>
        </authorList>
    </citation>
    <scope>NUCLEOTIDE SEQUENCE</scope>
    <source>
        <strain evidence="8">QDHG01</strain>
    </source>
</reference>
<dbReference type="InterPro" id="IPR018149">
    <property type="entry name" value="Lys-tRNA-synth_II_C"/>
</dbReference>
<proteinExistence type="predicted"/>
<evidence type="ECO:0000256" key="3">
    <source>
        <dbReference type="ARBA" id="ARBA00022741"/>
    </source>
</evidence>
<dbReference type="InterPro" id="IPR044136">
    <property type="entry name" value="Lys-tRNA-ligase_II_N"/>
</dbReference>
<organism evidence="8 9">
    <name type="scientific">Halteria grandinella</name>
    <dbReference type="NCBI Taxonomy" id="5974"/>
    <lineage>
        <taxon>Eukaryota</taxon>
        <taxon>Sar</taxon>
        <taxon>Alveolata</taxon>
        <taxon>Ciliophora</taxon>
        <taxon>Intramacronucleata</taxon>
        <taxon>Spirotrichea</taxon>
        <taxon>Stichotrichia</taxon>
        <taxon>Sporadotrichida</taxon>
        <taxon>Halteriidae</taxon>
        <taxon>Halteria</taxon>
    </lineage>
</organism>
<dbReference type="CDD" id="cd04322">
    <property type="entry name" value="LysRS_N"/>
    <property type="match status" value="1"/>
</dbReference>
<evidence type="ECO:0000256" key="5">
    <source>
        <dbReference type="ARBA" id="ARBA00023146"/>
    </source>
</evidence>
<comment type="caution">
    <text evidence="8">The sequence shown here is derived from an EMBL/GenBank/DDBJ whole genome shotgun (WGS) entry which is preliminary data.</text>
</comment>
<dbReference type="GO" id="GO:0005524">
    <property type="term" value="F:ATP binding"/>
    <property type="evidence" value="ECO:0007669"/>
    <property type="project" value="UniProtKB-KW"/>
</dbReference>
<evidence type="ECO:0000256" key="4">
    <source>
        <dbReference type="ARBA" id="ARBA00022840"/>
    </source>
</evidence>
<name>A0A8J8NT59_HALGN</name>
<evidence type="ECO:0000313" key="9">
    <source>
        <dbReference type="Proteomes" id="UP000785679"/>
    </source>
</evidence>
<evidence type="ECO:0000256" key="6">
    <source>
        <dbReference type="ARBA" id="ARBA00030563"/>
    </source>
</evidence>
<dbReference type="Gene3D" id="2.40.50.140">
    <property type="entry name" value="Nucleic acid-binding proteins"/>
    <property type="match status" value="1"/>
</dbReference>
<dbReference type="GO" id="GO:0000049">
    <property type="term" value="F:tRNA binding"/>
    <property type="evidence" value="ECO:0007669"/>
    <property type="project" value="TreeGrafter"/>
</dbReference>
<dbReference type="Pfam" id="PF00152">
    <property type="entry name" value="tRNA-synt_2"/>
    <property type="match status" value="1"/>
</dbReference>
<dbReference type="SUPFAM" id="SSF55681">
    <property type="entry name" value="Class II aaRS and biotin synthetases"/>
    <property type="match status" value="1"/>
</dbReference>
<dbReference type="PANTHER" id="PTHR42918:SF9">
    <property type="entry name" value="LYSINE--TRNA LIGASE"/>
    <property type="match status" value="1"/>
</dbReference>
<dbReference type="PANTHER" id="PTHR42918">
    <property type="entry name" value="LYSYL-TRNA SYNTHETASE"/>
    <property type="match status" value="1"/>
</dbReference>
<dbReference type="SUPFAM" id="SSF50249">
    <property type="entry name" value="Nucleic acid-binding proteins"/>
    <property type="match status" value="1"/>
</dbReference>
<dbReference type="OrthoDB" id="21243at2759"/>
<keyword evidence="4" id="KW-0067">ATP-binding</keyword>
<dbReference type="GO" id="GO:0005829">
    <property type="term" value="C:cytosol"/>
    <property type="evidence" value="ECO:0007669"/>
    <property type="project" value="TreeGrafter"/>
</dbReference>
<gene>
    <name evidence="8" type="ORF">FGO68_gene11809</name>
</gene>
<protein>
    <recommendedName>
        <fullName evidence="1">lysine--tRNA ligase</fullName>
        <ecNumber evidence="1">6.1.1.6</ecNumber>
    </recommendedName>
    <alternativeName>
        <fullName evidence="6">Lysyl-tRNA synthetase</fullName>
    </alternativeName>
</protein>